<evidence type="ECO:0000313" key="2">
    <source>
        <dbReference type="EMBL" id="ADO73745.1"/>
    </source>
</evidence>
<evidence type="ECO:0000313" key="4">
    <source>
        <dbReference type="Proteomes" id="UP000001351"/>
    </source>
</evidence>
<protein>
    <submittedName>
        <fullName evidence="3">TnpB protein</fullName>
    </submittedName>
    <submittedName>
        <fullName evidence="2">Transposase, IS66 Orf2 like protein</fullName>
    </submittedName>
    <submittedName>
        <fullName evidence="1">Transposase, IS66 OrfB like protein</fullName>
    </submittedName>
</protein>
<dbReference type="HOGENOM" id="CLU_128110_0_0_7"/>
<dbReference type="Proteomes" id="UP000001351">
    <property type="component" value="Chromosome"/>
</dbReference>
<dbReference type="EMBL" id="AAMD01000113">
    <property type="protein sequence ID" value="EAU64523.1"/>
    <property type="molecule type" value="Genomic_DNA"/>
</dbReference>
<evidence type="ECO:0000313" key="5">
    <source>
        <dbReference type="Proteomes" id="UP000032702"/>
    </source>
</evidence>
<gene>
    <name evidence="1" type="ordered locus">STAUR_3794</name>
    <name evidence="2" type="ordered locus">STAUR_5985</name>
    <name evidence="3" type="ORF">STIAU_1114</name>
</gene>
<proteinExistence type="predicted"/>
<reference evidence="3 5" key="1">
    <citation type="submission" date="2006-04" db="EMBL/GenBank/DDBJ databases">
        <authorList>
            <person name="Nierman W.C."/>
        </authorList>
    </citation>
    <scope>NUCLEOTIDE SEQUENCE [LARGE SCALE GENOMIC DNA]</scope>
    <source>
        <strain evidence="3 5">DW4/3-1</strain>
    </source>
</reference>
<evidence type="ECO:0000313" key="1">
    <source>
        <dbReference type="EMBL" id="ADO71582.1"/>
    </source>
</evidence>
<evidence type="ECO:0000313" key="3">
    <source>
        <dbReference type="EMBL" id="EAU64523.1"/>
    </source>
</evidence>
<dbReference type="STRING" id="378806.STAUR_3794"/>
<dbReference type="PANTHER" id="PTHR36455:SF1">
    <property type="entry name" value="BLR8292 PROTEIN"/>
    <property type="match status" value="1"/>
</dbReference>
<dbReference type="KEGG" id="sur:STAUR_3794"/>
<dbReference type="Proteomes" id="UP000032702">
    <property type="component" value="Unassembled WGS sequence"/>
</dbReference>
<dbReference type="PANTHER" id="PTHR36455">
    <property type="match status" value="1"/>
</dbReference>
<dbReference type="OrthoDB" id="9801450at2"/>
<dbReference type="eggNOG" id="COG3436">
    <property type="taxonomic scope" value="Bacteria"/>
</dbReference>
<dbReference type="EMBL" id="CP002271">
    <property type="protein sequence ID" value="ADO73745.1"/>
    <property type="molecule type" value="Genomic_DNA"/>
</dbReference>
<organism evidence="3 5">
    <name type="scientific">Stigmatella aurantiaca (strain DW4/3-1)</name>
    <dbReference type="NCBI Taxonomy" id="378806"/>
    <lineage>
        <taxon>Bacteria</taxon>
        <taxon>Pseudomonadati</taxon>
        <taxon>Myxococcota</taxon>
        <taxon>Myxococcia</taxon>
        <taxon>Myxococcales</taxon>
        <taxon>Cystobacterineae</taxon>
        <taxon>Archangiaceae</taxon>
        <taxon>Stigmatella</taxon>
    </lineage>
</organism>
<sequence length="113" mass="12530">MLRLPESVRIFVASAPTDMRKQADGLSALVKGVLGAEPRSGHLFVFFNRGKDIIRILFWDSNGFCVVSKRLEAGRFRVPEVAEGQASVSLEAKQLVEVLSLVEAARARRRPVH</sequence>
<dbReference type="Pfam" id="PF05717">
    <property type="entry name" value="TnpB_IS66"/>
    <property type="match status" value="1"/>
</dbReference>
<dbReference type="InterPro" id="IPR008878">
    <property type="entry name" value="Transposase_IS66_Orf2"/>
</dbReference>
<name>Q08VL2_STIAD</name>
<dbReference type="AlphaFoldDB" id="Q08VL2"/>
<dbReference type="NCBIfam" id="NF033819">
    <property type="entry name" value="IS66_TnpB"/>
    <property type="match status" value="1"/>
</dbReference>
<accession>Q08VL2</accession>
<dbReference type="RefSeq" id="WP_002616436.1">
    <property type="nucleotide sequence ID" value="NC_014623.1"/>
</dbReference>
<keyword evidence="4" id="KW-1185">Reference proteome</keyword>
<reference evidence="1 4" key="2">
    <citation type="journal article" date="2011" name="Mol. Biol. Evol.">
        <title>Comparative genomic analysis of fruiting body formation in Myxococcales.</title>
        <authorList>
            <person name="Huntley S."/>
            <person name="Hamann N."/>
            <person name="Wegener-Feldbrugge S."/>
            <person name="Treuner-Lange A."/>
            <person name="Kube M."/>
            <person name="Reinhardt R."/>
            <person name="Klages S."/>
            <person name="Muller R."/>
            <person name="Ronning C.M."/>
            <person name="Nierman W.C."/>
            <person name="Sogaard-Andersen L."/>
        </authorList>
    </citation>
    <scope>NUCLEOTIDE SEQUENCE [LARGE SCALE GENOMIC DNA]</scope>
    <source>
        <strain evidence="1 4">DW4/3-1</strain>
    </source>
</reference>
<dbReference type="EMBL" id="CP002271">
    <property type="protein sequence ID" value="ADO71582.1"/>
    <property type="molecule type" value="Genomic_DNA"/>
</dbReference>
<dbReference type="KEGG" id="sur:STAUR_5985"/>